<organism evidence="4 5">
    <name type="scientific">Mycolicibacterium litorale</name>
    <dbReference type="NCBI Taxonomy" id="758802"/>
    <lineage>
        <taxon>Bacteria</taxon>
        <taxon>Bacillati</taxon>
        <taxon>Actinomycetota</taxon>
        <taxon>Actinomycetes</taxon>
        <taxon>Mycobacteriales</taxon>
        <taxon>Mycobacteriaceae</taxon>
        <taxon>Mycolicibacterium</taxon>
    </lineage>
</organism>
<dbReference type="RefSeq" id="WP_185295598.1">
    <property type="nucleotide sequence ID" value="NZ_AP023287.1"/>
</dbReference>
<feature type="chain" id="PRO_5027948209" description="LGFP repeat-containing protein" evidence="3">
    <location>
        <begin position="35"/>
        <end position="674"/>
    </location>
</feature>
<proteinExistence type="predicted"/>
<evidence type="ECO:0000256" key="1">
    <source>
        <dbReference type="SAM" id="MobiDB-lite"/>
    </source>
</evidence>
<feature type="transmembrane region" description="Helical" evidence="2">
    <location>
        <begin position="428"/>
        <end position="450"/>
    </location>
</feature>
<dbReference type="InterPro" id="IPR006311">
    <property type="entry name" value="TAT_signal"/>
</dbReference>
<evidence type="ECO:0000256" key="3">
    <source>
        <dbReference type="SAM" id="SignalP"/>
    </source>
</evidence>
<evidence type="ECO:0000313" key="4">
    <source>
        <dbReference type="EMBL" id="BCI52831.1"/>
    </source>
</evidence>
<keyword evidence="2" id="KW-1133">Transmembrane helix</keyword>
<dbReference type="AlphaFoldDB" id="A0A6S6P5E8"/>
<feature type="region of interest" description="Disordered" evidence="1">
    <location>
        <begin position="497"/>
        <end position="584"/>
    </location>
</feature>
<dbReference type="PROSITE" id="PS51318">
    <property type="entry name" value="TAT"/>
    <property type="match status" value="1"/>
</dbReference>
<reference evidence="4 5" key="1">
    <citation type="submission" date="2020-07" db="EMBL/GenBank/DDBJ databases">
        <title>Complete genome sequence of Mycolicibacterium litorale like strain isolated from cardiac implantable electronic device infection.</title>
        <authorList>
            <person name="Fukano H."/>
            <person name="Miyama H."/>
            <person name="Hoshino Y."/>
        </authorList>
    </citation>
    <scope>NUCLEOTIDE SEQUENCE [LARGE SCALE GENOMIC DNA]</scope>
    <source>
        <strain evidence="4 5">NIIDNTM18</strain>
    </source>
</reference>
<evidence type="ECO:0008006" key="6">
    <source>
        <dbReference type="Google" id="ProtNLM"/>
    </source>
</evidence>
<keyword evidence="2" id="KW-0812">Transmembrane</keyword>
<sequence>MSGRRTLLRTALARATVGLAVVAASLFVAPPASADPASEANDAITAAYDGSGGPGGPLGVREGGVYPVGAGFGQNFAAGKMFFTPATGAHWMQGAVLEKYESLGGPADSDLGFPTIDEGPGRVGPDSRNTTFSAPDKPVIFWTPATGARVVRGALNAAWDRLGGSAGVLGVPAEDEVYRGDVVSQKFTGGELTWNRKDKTFTTVPPGLVDQLRDLSVPEDAESAIAAARRAAGGPLGPLGAKDGPQYAIGDDGAGQNFAGGKIFYTPQTGANVVTGQVLEKYESVGGPEGDLGFPTSSEADGGLGSNSRIGTFAAEDRPVIFWTPDYGAVIVRGAMNAGWAKLGGAKGPLGAPVADQTENGDVVTQRFSEGVLSYNRSTGRFSTEPAELAAQLAGLEVPGEEVPKAPATPSSSAAEDDGEWLSWRWNWWWLLALIPVLIIVGLVTGAVLWSRRRDRRDERFRDDEDIFDRAMYEPAARPESGEGDDERRRFAETYGFHESPPESAAAPAPADPFAPQDDPDSVDTAPTRIEEPRPQSALEEPSLPVSGPDEPSPARPEELFRQPEPEPAEREPGPAQPEAEAFVGAPFVVAPFVEDAPSGRHAAIDIDEPTPGRTAIHLPLDDSGAAPAGYPVKADTRTGLYWTPGSRGYDDVAAEIYFASEEFARTNGFVRGD</sequence>
<dbReference type="EMBL" id="AP023287">
    <property type="protein sequence ID" value="BCI52831.1"/>
    <property type="molecule type" value="Genomic_DNA"/>
</dbReference>
<feature type="compositionally biased region" description="Low complexity" evidence="1">
    <location>
        <begin position="502"/>
        <end position="517"/>
    </location>
</feature>
<dbReference type="Pfam" id="PF08310">
    <property type="entry name" value="LGFP"/>
    <property type="match status" value="4"/>
</dbReference>
<keyword evidence="2" id="KW-0472">Membrane</keyword>
<evidence type="ECO:0000256" key="2">
    <source>
        <dbReference type="SAM" id="Phobius"/>
    </source>
</evidence>
<keyword evidence="3" id="KW-0732">Signal</keyword>
<evidence type="ECO:0000313" key="5">
    <source>
        <dbReference type="Proteomes" id="UP000515734"/>
    </source>
</evidence>
<accession>A0A6S6P5E8</accession>
<feature type="signal peptide" evidence="3">
    <location>
        <begin position="1"/>
        <end position="34"/>
    </location>
</feature>
<name>A0A6S6P5E8_9MYCO</name>
<feature type="compositionally biased region" description="Basic and acidic residues" evidence="1">
    <location>
        <begin position="556"/>
        <end position="573"/>
    </location>
</feature>
<protein>
    <recommendedName>
        <fullName evidence="6">LGFP repeat-containing protein</fullName>
    </recommendedName>
</protein>
<dbReference type="InterPro" id="IPR013207">
    <property type="entry name" value="LGFP"/>
</dbReference>
<gene>
    <name evidence="4" type="ORF">NIIDNTM18_21090</name>
</gene>
<dbReference type="Proteomes" id="UP000515734">
    <property type="component" value="Chromosome"/>
</dbReference>